<protein>
    <recommendedName>
        <fullName evidence="4">50S ribosomal protein L29</fullName>
    </recommendedName>
</protein>
<dbReference type="EMBL" id="PCXU01000028">
    <property type="protein sequence ID" value="PIR43334.1"/>
    <property type="molecule type" value="Genomic_DNA"/>
</dbReference>
<name>A0A2H0RBD1_UNCKA</name>
<evidence type="ECO:0008006" key="4">
    <source>
        <dbReference type="Google" id="ProtNLM"/>
    </source>
</evidence>
<accession>A0A2H0RBD1</accession>
<dbReference type="AlphaFoldDB" id="A0A2H0RBD1"/>
<reference evidence="2 3" key="1">
    <citation type="submission" date="2017-09" db="EMBL/GenBank/DDBJ databases">
        <title>Depth-based differentiation of microbial function through sediment-hosted aquifers and enrichment of novel symbionts in the deep terrestrial subsurface.</title>
        <authorList>
            <person name="Probst A.J."/>
            <person name="Ladd B."/>
            <person name="Jarett J.K."/>
            <person name="Geller-Mcgrath D.E."/>
            <person name="Sieber C.M."/>
            <person name="Emerson J.B."/>
            <person name="Anantharaman K."/>
            <person name="Thomas B.C."/>
            <person name="Malmstrom R."/>
            <person name="Stieglmeier M."/>
            <person name="Klingl A."/>
            <person name="Woyke T."/>
            <person name="Ryan C.M."/>
            <person name="Banfield J.F."/>
        </authorList>
    </citation>
    <scope>NUCLEOTIDE SEQUENCE [LARGE SCALE GENOMIC DNA]</scope>
    <source>
        <strain evidence="2">CG10_big_fil_rev_8_21_14_0_10_32_10</strain>
    </source>
</reference>
<proteinExistence type="predicted"/>
<evidence type="ECO:0000313" key="3">
    <source>
        <dbReference type="Proteomes" id="UP000230214"/>
    </source>
</evidence>
<evidence type="ECO:0000256" key="1">
    <source>
        <dbReference type="SAM" id="Coils"/>
    </source>
</evidence>
<dbReference type="Proteomes" id="UP000230214">
    <property type="component" value="Unassembled WGS sequence"/>
</dbReference>
<sequence length="68" mass="7772">MAAKSIEDLKKQLLEIENDILVLDLAVRKNPEDRSLSAQKKALKKEAEDLSSLIKRLEAAEERKKNRV</sequence>
<evidence type="ECO:0000313" key="2">
    <source>
        <dbReference type="EMBL" id="PIR43334.1"/>
    </source>
</evidence>
<organism evidence="2 3">
    <name type="scientific">candidate division WWE3 bacterium CG10_big_fil_rev_8_21_14_0_10_32_10</name>
    <dbReference type="NCBI Taxonomy" id="1975090"/>
    <lineage>
        <taxon>Bacteria</taxon>
        <taxon>Katanobacteria</taxon>
    </lineage>
</organism>
<comment type="caution">
    <text evidence="2">The sequence shown here is derived from an EMBL/GenBank/DDBJ whole genome shotgun (WGS) entry which is preliminary data.</text>
</comment>
<gene>
    <name evidence="2" type="ORF">COV24_03350</name>
</gene>
<keyword evidence="1" id="KW-0175">Coiled coil</keyword>
<feature type="coiled-coil region" evidence="1">
    <location>
        <begin position="6"/>
        <end position="67"/>
    </location>
</feature>